<dbReference type="Proteomes" id="UP000019763">
    <property type="component" value="Unassembled WGS sequence"/>
</dbReference>
<evidence type="ECO:0000256" key="8">
    <source>
        <dbReference type="ARBA" id="ARBA00022917"/>
    </source>
</evidence>
<dbReference type="Pfam" id="PF00152">
    <property type="entry name" value="tRNA-synt_2"/>
    <property type="match status" value="1"/>
</dbReference>
<dbReference type="EC" id="6.1.1.6" evidence="3 12"/>
<dbReference type="PANTHER" id="PTHR42918:SF9">
    <property type="entry name" value="LYSINE--TRNA LIGASE"/>
    <property type="match status" value="1"/>
</dbReference>
<dbReference type="InterPro" id="IPR002313">
    <property type="entry name" value="Lys-tRNA-ligase_II"/>
</dbReference>
<dbReference type="InterPro" id="IPR004364">
    <property type="entry name" value="Aa-tRNA-synt_II"/>
</dbReference>
<evidence type="ECO:0000256" key="13">
    <source>
        <dbReference type="SAM" id="MobiDB-lite"/>
    </source>
</evidence>
<dbReference type="InterPro" id="IPR044136">
    <property type="entry name" value="Lys-tRNA-ligase_II_N"/>
</dbReference>
<dbReference type="GO" id="GO:0005524">
    <property type="term" value="F:ATP binding"/>
    <property type="evidence" value="ECO:0007669"/>
    <property type="project" value="UniProtKB-KW"/>
</dbReference>
<dbReference type="PROSITE" id="PS50862">
    <property type="entry name" value="AA_TRNA_LIGASE_II"/>
    <property type="match status" value="1"/>
</dbReference>
<evidence type="ECO:0000256" key="1">
    <source>
        <dbReference type="ARBA" id="ARBA00004496"/>
    </source>
</evidence>
<evidence type="ECO:0000313" key="16">
    <source>
        <dbReference type="Proteomes" id="UP000019763"/>
    </source>
</evidence>
<dbReference type="GO" id="GO:0005829">
    <property type="term" value="C:cytosol"/>
    <property type="evidence" value="ECO:0007669"/>
    <property type="project" value="TreeGrafter"/>
</dbReference>
<dbReference type="InterPro" id="IPR045864">
    <property type="entry name" value="aa-tRNA-synth_II/BPL/LPL"/>
</dbReference>
<dbReference type="SUPFAM" id="SSF50249">
    <property type="entry name" value="Nucleic acid-binding proteins"/>
    <property type="match status" value="1"/>
</dbReference>
<dbReference type="Pfam" id="PF01336">
    <property type="entry name" value="tRNA_anti-codon"/>
    <property type="match status" value="1"/>
</dbReference>
<reference evidence="15" key="1">
    <citation type="submission" date="2013-12" db="EMBL/GenBank/DDBJ databases">
        <authorList>
            <person name="Omoto C.K."/>
            <person name="Sibley D."/>
            <person name="Venepally P."/>
            <person name="Hadjithomas M."/>
            <person name="Karamycheva S."/>
            <person name="Brunk B."/>
            <person name="Roos D."/>
            <person name="Caler E."/>
            <person name="Lorenzi H."/>
        </authorList>
    </citation>
    <scope>NUCLEOTIDE SEQUENCE</scope>
</reference>
<evidence type="ECO:0000256" key="3">
    <source>
        <dbReference type="ARBA" id="ARBA00013166"/>
    </source>
</evidence>
<evidence type="ECO:0000313" key="15">
    <source>
        <dbReference type="EMBL" id="EZG45152.1"/>
    </source>
</evidence>
<evidence type="ECO:0000256" key="11">
    <source>
        <dbReference type="ARBA" id="ARBA00048573"/>
    </source>
</evidence>
<dbReference type="Gene3D" id="2.40.50.140">
    <property type="entry name" value="Nucleic acid-binding proteins"/>
    <property type="match status" value="1"/>
</dbReference>
<evidence type="ECO:0000256" key="9">
    <source>
        <dbReference type="ARBA" id="ARBA00023146"/>
    </source>
</evidence>
<dbReference type="FunFam" id="2.40.50.140:FF:000050">
    <property type="entry name" value="Lysine--tRNA ligase"/>
    <property type="match status" value="1"/>
</dbReference>
<feature type="domain" description="Aminoacyl-transfer RNA synthetases class-II family profile" evidence="14">
    <location>
        <begin position="227"/>
        <end position="566"/>
    </location>
</feature>
<accession>A0A023B0D8</accession>
<keyword evidence="5 15" id="KW-0436">Ligase</keyword>
<protein>
    <recommendedName>
        <fullName evidence="3 12">Lysine--tRNA ligase</fullName>
        <ecNumber evidence="3 12">6.1.1.6</ecNumber>
    </recommendedName>
    <alternativeName>
        <fullName evidence="10 12">Lysyl-tRNA synthetase</fullName>
    </alternativeName>
</protein>
<dbReference type="Gene3D" id="3.30.930.10">
    <property type="entry name" value="Bira Bifunctional Protein, Domain 2"/>
    <property type="match status" value="1"/>
</dbReference>
<sequence length="597" mass="66779">MDLGTAASTLPTGNSGTGDSPRTTKAKKQKAVNKQSAAGKQGAKGKVEEPEVDEEAEAQSYREARLAAVNAVGREAAYPHKFPVTCRLNEYVEKYVKIEDGARLPDVVECVAGRVMRLAGSSNKLRFYDLVGDDVKIQVFADAQTYGEGEDFLEDQNRIRRGDILGVRGFPGRSKRGELSIFPLKIAVLSPCLYMLPKAHYGLKDQEIRYRRRYLDLMINPQVKKTFQLRSQVLQYLRKYFTDRAFVEVETPMMNQIPGGASARPFVTHHNDLDMTLYMRVAPELYLKQLIVGGMDRVFEIGKNFRNEGIDLTHNPEFTSIEFYQAYADYHDLMELTEHLISSMVKDLTGSYKIMYDPDNTGAENPGVETKKSEPVEIDFTPPWPRFSFVEEIEKCSGTKLPRPLDSAECVETMKAICKAEKLDWPHPPTATKLLDKLCGHFVEPRCMNPAFIKDHPQIMSPLAKWHRSSPDAAERCELFVMGRELANFYTELNDPQTQRRCFEEQAKDKAAGDDEAQFMDEGYCVALEHGLPPTGGWGLGVDRLVMFLTNNANIKEVILFPAMRPSVKDQPKRTGLGAGTALAGVAPAAPTGAAPF</sequence>
<evidence type="ECO:0000256" key="4">
    <source>
        <dbReference type="ARBA" id="ARBA00022490"/>
    </source>
</evidence>
<dbReference type="NCBIfam" id="NF001756">
    <property type="entry name" value="PRK00484.1"/>
    <property type="match status" value="1"/>
</dbReference>
<dbReference type="PIRSF" id="PIRSF039101">
    <property type="entry name" value="LysRS2"/>
    <property type="match status" value="1"/>
</dbReference>
<feature type="compositionally biased region" description="Polar residues" evidence="13">
    <location>
        <begin position="1"/>
        <end position="23"/>
    </location>
</feature>
<comment type="subcellular location">
    <subcellularLocation>
        <location evidence="1">Cytoplasm</location>
    </subcellularLocation>
</comment>
<comment type="similarity">
    <text evidence="2">Belongs to the class-II aminoacyl-tRNA synthetase family.</text>
</comment>
<keyword evidence="8" id="KW-0648">Protein biosynthesis</keyword>
<evidence type="ECO:0000256" key="2">
    <source>
        <dbReference type="ARBA" id="ARBA00008226"/>
    </source>
</evidence>
<feature type="region of interest" description="Disordered" evidence="13">
    <location>
        <begin position="1"/>
        <end position="59"/>
    </location>
</feature>
<dbReference type="GeneID" id="22914968"/>
<dbReference type="CDD" id="cd04322">
    <property type="entry name" value="LysRS_N"/>
    <property type="match status" value="1"/>
</dbReference>
<dbReference type="RefSeq" id="XP_011132543.1">
    <property type="nucleotide sequence ID" value="XM_011134241.1"/>
</dbReference>
<name>A0A023B0D8_GRENI</name>
<dbReference type="AlphaFoldDB" id="A0A023B0D8"/>
<evidence type="ECO:0000256" key="7">
    <source>
        <dbReference type="ARBA" id="ARBA00022840"/>
    </source>
</evidence>
<dbReference type="GO" id="GO:0006430">
    <property type="term" value="P:lysyl-tRNA aminoacylation"/>
    <property type="evidence" value="ECO:0007669"/>
    <property type="project" value="InterPro"/>
</dbReference>
<keyword evidence="9" id="KW-0030">Aminoacyl-tRNA synthetase</keyword>
<comment type="caution">
    <text evidence="15">The sequence shown here is derived from an EMBL/GenBank/DDBJ whole genome shotgun (WGS) entry which is preliminary data.</text>
</comment>
<dbReference type="PANTHER" id="PTHR42918">
    <property type="entry name" value="LYSYL-TRNA SYNTHETASE"/>
    <property type="match status" value="1"/>
</dbReference>
<dbReference type="OrthoDB" id="21243at2759"/>
<dbReference type="NCBIfam" id="TIGR00499">
    <property type="entry name" value="lysS_bact"/>
    <property type="match status" value="1"/>
</dbReference>
<dbReference type="OMA" id="DFTPPFW"/>
<dbReference type="PRINTS" id="PR00982">
    <property type="entry name" value="TRNASYNTHLYS"/>
</dbReference>
<proteinExistence type="inferred from homology"/>
<evidence type="ECO:0000256" key="5">
    <source>
        <dbReference type="ARBA" id="ARBA00022598"/>
    </source>
</evidence>
<dbReference type="eggNOG" id="KOG1885">
    <property type="taxonomic scope" value="Eukaryota"/>
</dbReference>
<dbReference type="HAMAP" id="MF_00252">
    <property type="entry name" value="Lys_tRNA_synth_class2"/>
    <property type="match status" value="1"/>
</dbReference>
<organism evidence="15 16">
    <name type="scientific">Gregarina niphandrodes</name>
    <name type="common">Septate eugregarine</name>
    <dbReference type="NCBI Taxonomy" id="110365"/>
    <lineage>
        <taxon>Eukaryota</taxon>
        <taxon>Sar</taxon>
        <taxon>Alveolata</taxon>
        <taxon>Apicomplexa</taxon>
        <taxon>Conoidasida</taxon>
        <taxon>Gregarinasina</taxon>
        <taxon>Eugregarinorida</taxon>
        <taxon>Gregarinidae</taxon>
        <taxon>Gregarina</taxon>
    </lineage>
</organism>
<keyword evidence="16" id="KW-1185">Reference proteome</keyword>
<dbReference type="EMBL" id="AFNH02001037">
    <property type="protein sequence ID" value="EZG45152.1"/>
    <property type="molecule type" value="Genomic_DNA"/>
</dbReference>
<evidence type="ECO:0000256" key="6">
    <source>
        <dbReference type="ARBA" id="ARBA00022741"/>
    </source>
</evidence>
<dbReference type="GO" id="GO:0000049">
    <property type="term" value="F:tRNA binding"/>
    <property type="evidence" value="ECO:0007669"/>
    <property type="project" value="TreeGrafter"/>
</dbReference>
<dbReference type="FunFam" id="3.30.930.10:FF:000238">
    <property type="entry name" value="Lysine--tRNA ligase"/>
    <property type="match status" value="1"/>
</dbReference>
<dbReference type="InterPro" id="IPR018149">
    <property type="entry name" value="Lys-tRNA-synth_II_C"/>
</dbReference>
<dbReference type="VEuPathDB" id="CryptoDB:GNI_140190"/>
<dbReference type="InterPro" id="IPR006195">
    <property type="entry name" value="aa-tRNA-synth_II"/>
</dbReference>
<dbReference type="InterPro" id="IPR034762">
    <property type="entry name" value="Lys-tRNA-ligase_II_bac/euk"/>
</dbReference>
<dbReference type="SUPFAM" id="SSF55681">
    <property type="entry name" value="Class II aaRS and biotin synthetases"/>
    <property type="match status" value="1"/>
</dbReference>
<dbReference type="CDD" id="cd00775">
    <property type="entry name" value="LysRS_core"/>
    <property type="match status" value="1"/>
</dbReference>
<dbReference type="InterPro" id="IPR012340">
    <property type="entry name" value="NA-bd_OB-fold"/>
</dbReference>
<keyword evidence="6" id="KW-0547">Nucleotide-binding</keyword>
<evidence type="ECO:0000256" key="10">
    <source>
        <dbReference type="ARBA" id="ARBA00030563"/>
    </source>
</evidence>
<gene>
    <name evidence="15" type="ORF">GNI_140190</name>
</gene>
<evidence type="ECO:0000256" key="12">
    <source>
        <dbReference type="RuleBase" id="RU003748"/>
    </source>
</evidence>
<dbReference type="InterPro" id="IPR004365">
    <property type="entry name" value="NA-bd_OB_tRNA"/>
</dbReference>
<evidence type="ECO:0000259" key="14">
    <source>
        <dbReference type="PROSITE" id="PS50862"/>
    </source>
</evidence>
<comment type="catalytic activity">
    <reaction evidence="11 12">
        <text>tRNA(Lys) + L-lysine + ATP = L-lysyl-tRNA(Lys) + AMP + diphosphate</text>
        <dbReference type="Rhea" id="RHEA:20792"/>
        <dbReference type="Rhea" id="RHEA-COMP:9696"/>
        <dbReference type="Rhea" id="RHEA-COMP:9697"/>
        <dbReference type="ChEBI" id="CHEBI:30616"/>
        <dbReference type="ChEBI" id="CHEBI:32551"/>
        <dbReference type="ChEBI" id="CHEBI:33019"/>
        <dbReference type="ChEBI" id="CHEBI:78442"/>
        <dbReference type="ChEBI" id="CHEBI:78529"/>
        <dbReference type="ChEBI" id="CHEBI:456215"/>
        <dbReference type="EC" id="6.1.1.6"/>
    </reaction>
</comment>
<keyword evidence="4" id="KW-0963">Cytoplasm</keyword>
<dbReference type="GO" id="GO:0004824">
    <property type="term" value="F:lysine-tRNA ligase activity"/>
    <property type="evidence" value="ECO:0007669"/>
    <property type="project" value="UniProtKB-EC"/>
</dbReference>
<keyword evidence="7" id="KW-0067">ATP-binding</keyword>